<proteinExistence type="predicted"/>
<protein>
    <submittedName>
        <fullName evidence="1">Uncharacterized protein</fullName>
    </submittedName>
</protein>
<evidence type="ECO:0000313" key="1">
    <source>
        <dbReference type="EMBL" id="DAD72407.1"/>
    </source>
</evidence>
<name>A0A8S5LRD4_9CAUD</name>
<organism evidence="1">
    <name type="scientific">Myoviridae sp. ctfJc17</name>
    <dbReference type="NCBI Taxonomy" id="2827612"/>
    <lineage>
        <taxon>Viruses</taxon>
        <taxon>Duplodnaviria</taxon>
        <taxon>Heunggongvirae</taxon>
        <taxon>Uroviricota</taxon>
        <taxon>Caudoviricetes</taxon>
    </lineage>
</organism>
<accession>A0A8S5LRD4</accession>
<reference evidence="1" key="1">
    <citation type="journal article" date="2021" name="Proc. Natl. Acad. Sci. U.S.A.">
        <title>A Catalog of Tens of Thousands of Viruses from Human Metagenomes Reveals Hidden Associations with Chronic Diseases.</title>
        <authorList>
            <person name="Tisza M.J."/>
            <person name="Buck C.B."/>
        </authorList>
    </citation>
    <scope>NUCLEOTIDE SEQUENCE</scope>
    <source>
        <strain evidence="1">CtfJc17</strain>
    </source>
</reference>
<dbReference type="EMBL" id="BK015898">
    <property type="protein sequence ID" value="DAD72407.1"/>
    <property type="molecule type" value="Genomic_DNA"/>
</dbReference>
<sequence>MRTKLIILSIIAMALVVMVFPTNKFQPKTVWEHYCKYTLGIHPSQATEEQYDYFLDCWSGDDEYVYLYDYYENKYPEYNQELKHYGK</sequence>